<name>A0ABP1RRW0_9HEXA</name>
<dbReference type="Proteomes" id="UP001642540">
    <property type="component" value="Unassembled WGS sequence"/>
</dbReference>
<protein>
    <submittedName>
        <fullName evidence="1">Uncharacterized protein</fullName>
    </submittedName>
</protein>
<organism evidence="1 2">
    <name type="scientific">Orchesella dallaii</name>
    <dbReference type="NCBI Taxonomy" id="48710"/>
    <lineage>
        <taxon>Eukaryota</taxon>
        <taxon>Metazoa</taxon>
        <taxon>Ecdysozoa</taxon>
        <taxon>Arthropoda</taxon>
        <taxon>Hexapoda</taxon>
        <taxon>Collembola</taxon>
        <taxon>Entomobryomorpha</taxon>
        <taxon>Entomobryoidea</taxon>
        <taxon>Orchesellidae</taxon>
        <taxon>Orchesellinae</taxon>
        <taxon>Orchesella</taxon>
    </lineage>
</organism>
<comment type="caution">
    <text evidence="1">The sequence shown here is derived from an EMBL/GenBank/DDBJ whole genome shotgun (WGS) entry which is preliminary data.</text>
</comment>
<accession>A0ABP1RRW0</accession>
<evidence type="ECO:0000313" key="2">
    <source>
        <dbReference type="Proteomes" id="UP001642540"/>
    </source>
</evidence>
<evidence type="ECO:0000313" key="1">
    <source>
        <dbReference type="EMBL" id="CAL8133985.1"/>
    </source>
</evidence>
<proteinExistence type="predicted"/>
<keyword evidence="2" id="KW-1185">Reference proteome</keyword>
<gene>
    <name evidence="1" type="ORF">ODALV1_LOCUS25309</name>
</gene>
<reference evidence="1 2" key="1">
    <citation type="submission" date="2024-08" db="EMBL/GenBank/DDBJ databases">
        <authorList>
            <person name="Cucini C."/>
            <person name="Frati F."/>
        </authorList>
    </citation>
    <scope>NUCLEOTIDE SEQUENCE [LARGE SCALE GENOMIC DNA]</scope>
</reference>
<dbReference type="EMBL" id="CAXLJM020000103">
    <property type="protein sequence ID" value="CAL8133985.1"/>
    <property type="molecule type" value="Genomic_DNA"/>
</dbReference>
<sequence length="199" mass="22510">MRASTELMLRKIYRRMKCNWFGGSKHRGYVKFQELAGSMSYATDDYTTYIGLRQFKSWMLSDLLVFHIVFLNCTLIQDMSHQEKVPRRGGTITFGDMATPYMAVEEGGFKFITCEGGERGMMSLIGNVSQGICCISGVWILVGVVLSDAYKGRNITDLSSPIPPIKPTKFTDLLDQIFTIYTYSDDEQLMKLTNGLSRS</sequence>